<protein>
    <recommendedName>
        <fullName evidence="2">Inositolphosphotransferase Aur1/Ipt1 domain-containing protein</fullName>
    </recommendedName>
</protein>
<dbReference type="InterPro" id="IPR026841">
    <property type="entry name" value="Aur1/Ipt1"/>
</dbReference>
<dbReference type="AlphaFoldDB" id="A0A0K2W3B9"/>
<proteinExistence type="predicted"/>
<feature type="transmembrane region" description="Helical" evidence="1">
    <location>
        <begin position="234"/>
        <end position="258"/>
    </location>
</feature>
<feature type="transmembrane region" description="Helical" evidence="1">
    <location>
        <begin position="265"/>
        <end position="283"/>
    </location>
</feature>
<gene>
    <name evidence="3" type="ORF">MPL1032_30083</name>
</gene>
<evidence type="ECO:0000313" key="3">
    <source>
        <dbReference type="EMBL" id="CDX60172.1"/>
    </source>
</evidence>
<reference evidence="4" key="1">
    <citation type="submission" date="2014-08" db="EMBL/GenBank/DDBJ databases">
        <authorList>
            <person name="Edwards T."/>
        </authorList>
    </citation>
    <scope>NUCLEOTIDE SEQUENCE [LARGE SCALE GENOMIC DNA]</scope>
</reference>
<keyword evidence="1" id="KW-0812">Transmembrane</keyword>
<feature type="transmembrane region" description="Helical" evidence="1">
    <location>
        <begin position="81"/>
        <end position="104"/>
    </location>
</feature>
<dbReference type="Pfam" id="PF14378">
    <property type="entry name" value="PAP2_3"/>
    <property type="match status" value="1"/>
</dbReference>
<dbReference type="EMBL" id="CCND01000023">
    <property type="protein sequence ID" value="CDX60172.1"/>
    <property type="molecule type" value="Genomic_DNA"/>
</dbReference>
<feature type="transmembrane region" description="Helical" evidence="1">
    <location>
        <begin position="176"/>
        <end position="197"/>
    </location>
</feature>
<evidence type="ECO:0000313" key="4">
    <source>
        <dbReference type="Proteomes" id="UP000182888"/>
    </source>
</evidence>
<name>A0A0K2W3B9_MESPL</name>
<keyword evidence="1" id="KW-1133">Transmembrane helix</keyword>
<evidence type="ECO:0000256" key="1">
    <source>
        <dbReference type="SAM" id="Phobius"/>
    </source>
</evidence>
<dbReference type="Proteomes" id="UP000182888">
    <property type="component" value="Unassembled WGS sequence"/>
</dbReference>
<feature type="transmembrane region" description="Helical" evidence="1">
    <location>
        <begin position="141"/>
        <end position="164"/>
    </location>
</feature>
<feature type="domain" description="Inositolphosphotransferase Aur1/Ipt1" evidence="2">
    <location>
        <begin position="118"/>
        <end position="305"/>
    </location>
</feature>
<sequence length="325" mass="34874">MKRSVSHRYVTVIVFVTAVFVAADLVMVPRSNVTFSPSNWVYLLKAVPLVAFFFAAARLIEMRRPKFPSGIQAFLAGAVDAMKNVGIFLMLFIPLSVASFLFMYLAASTMRPLMDAYLASFDAAIGFDWLRAVAFANRIPLVATAMVYCYAALSYQVPLVFLVQSIGGQRERMLEFVALNALSGLMTGILMLAVPAAGAYSFHMPDRGAFSHFTAIGGLAHLSTLAQLRSSAPFTFVIANTIGLTSFPSFHTALGIIITYNLRRSMLFLPATAINTIMILATIPEGGHYFADVLAGAAIAMVSIAAIRAASVSPVAEISQSAASS</sequence>
<accession>A0A0K2W3B9</accession>
<organism evidence="3 4">
    <name type="scientific">Mesorhizobium plurifarium</name>
    <dbReference type="NCBI Taxonomy" id="69974"/>
    <lineage>
        <taxon>Bacteria</taxon>
        <taxon>Pseudomonadati</taxon>
        <taxon>Pseudomonadota</taxon>
        <taxon>Alphaproteobacteria</taxon>
        <taxon>Hyphomicrobiales</taxon>
        <taxon>Phyllobacteriaceae</taxon>
        <taxon>Mesorhizobium</taxon>
    </lineage>
</organism>
<evidence type="ECO:0000259" key="2">
    <source>
        <dbReference type="Pfam" id="PF14378"/>
    </source>
</evidence>
<feature type="transmembrane region" description="Helical" evidence="1">
    <location>
        <begin position="40"/>
        <end position="60"/>
    </location>
</feature>
<feature type="transmembrane region" description="Helical" evidence="1">
    <location>
        <begin position="289"/>
        <end position="310"/>
    </location>
</feature>
<feature type="transmembrane region" description="Helical" evidence="1">
    <location>
        <begin position="9"/>
        <end position="28"/>
    </location>
</feature>
<dbReference type="GO" id="GO:0016020">
    <property type="term" value="C:membrane"/>
    <property type="evidence" value="ECO:0007669"/>
    <property type="project" value="UniProtKB-SubCell"/>
</dbReference>
<keyword evidence="1" id="KW-0472">Membrane</keyword>